<name>A0A0G2FV70_PHACM</name>
<protein>
    <submittedName>
        <fullName evidence="2">Uncharacterized protein</fullName>
    </submittedName>
</protein>
<reference evidence="2 3" key="2">
    <citation type="submission" date="2015-05" db="EMBL/GenBank/DDBJ databases">
        <authorList>
            <person name="Morales-Cruz A."/>
            <person name="Amrine K.C."/>
            <person name="Cantu D."/>
        </authorList>
    </citation>
    <scope>NUCLEOTIDE SEQUENCE [LARGE SCALE GENOMIC DNA]</scope>
    <source>
        <strain evidence="2">UCRPC4</strain>
    </source>
</reference>
<feature type="chain" id="PRO_5002544265" evidence="1">
    <location>
        <begin position="29"/>
        <end position="357"/>
    </location>
</feature>
<reference evidence="2 3" key="1">
    <citation type="submission" date="2015-05" db="EMBL/GenBank/DDBJ databases">
        <title>Distinctive expansion of gene families associated with plant cell wall degradation and secondary metabolism in the genomes of grapevine trunk pathogens.</title>
        <authorList>
            <person name="Lawrence D.P."/>
            <person name="Travadon R."/>
            <person name="Rolshausen P.E."/>
            <person name="Baumgartner K."/>
        </authorList>
    </citation>
    <scope>NUCLEOTIDE SEQUENCE [LARGE SCALE GENOMIC DNA]</scope>
    <source>
        <strain evidence="2">UCRPC4</strain>
    </source>
</reference>
<dbReference type="InterPro" id="IPR011044">
    <property type="entry name" value="Quino_amine_DH_bsu"/>
</dbReference>
<organism evidence="2 3">
    <name type="scientific">Phaeomoniella chlamydospora</name>
    <name type="common">Phaeoacremonium chlamydosporum</name>
    <dbReference type="NCBI Taxonomy" id="158046"/>
    <lineage>
        <taxon>Eukaryota</taxon>
        <taxon>Fungi</taxon>
        <taxon>Dikarya</taxon>
        <taxon>Ascomycota</taxon>
        <taxon>Pezizomycotina</taxon>
        <taxon>Eurotiomycetes</taxon>
        <taxon>Chaetothyriomycetidae</taxon>
        <taxon>Phaeomoniellales</taxon>
        <taxon>Phaeomoniellaceae</taxon>
        <taxon>Phaeomoniella</taxon>
    </lineage>
</organism>
<dbReference type="OrthoDB" id="71437at2759"/>
<dbReference type="Proteomes" id="UP000053317">
    <property type="component" value="Unassembled WGS sequence"/>
</dbReference>
<evidence type="ECO:0000313" key="2">
    <source>
        <dbReference type="EMBL" id="KKY15793.1"/>
    </source>
</evidence>
<evidence type="ECO:0000313" key="3">
    <source>
        <dbReference type="Proteomes" id="UP000053317"/>
    </source>
</evidence>
<gene>
    <name evidence="2" type="ORF">UCRPC4_g06111</name>
</gene>
<dbReference type="InterPro" id="IPR046312">
    <property type="entry name" value="DUF6454"/>
</dbReference>
<dbReference type="Pfam" id="PF20055">
    <property type="entry name" value="DUF6454"/>
    <property type="match status" value="1"/>
</dbReference>
<keyword evidence="3" id="KW-1185">Reference proteome</keyword>
<evidence type="ECO:0000256" key="1">
    <source>
        <dbReference type="SAM" id="SignalP"/>
    </source>
</evidence>
<comment type="caution">
    <text evidence="2">The sequence shown here is derived from an EMBL/GenBank/DDBJ whole genome shotgun (WGS) entry which is preliminary data.</text>
</comment>
<keyword evidence="1" id="KW-0732">Signal</keyword>
<feature type="signal peptide" evidence="1">
    <location>
        <begin position="1"/>
        <end position="28"/>
    </location>
</feature>
<dbReference type="AlphaFoldDB" id="A0A0G2FV70"/>
<accession>A0A0G2FV70</accession>
<proteinExistence type="predicted"/>
<dbReference type="EMBL" id="LCWF01000172">
    <property type="protein sequence ID" value="KKY15793.1"/>
    <property type="molecule type" value="Genomic_DNA"/>
</dbReference>
<dbReference type="SUPFAM" id="SSF50969">
    <property type="entry name" value="YVTN repeat-like/Quinoprotein amine dehydrogenase"/>
    <property type="match status" value="1"/>
</dbReference>
<sequence length="357" mass="39240">MQLSFSSALKLLLTTGTILSHHTVTTAGLNITYYQNVSIVPHHPLPKSHAESDASQVLELFAHLGRTTVWNLVDTVQFEGDLWEPEGLIRLGPDRYIVSAGEYTEATVKYNATVNGTDRTAGAGFSHLVVFDGNGTRLADATLSEQGAVEYHNGGLDYDGQYIWAAIAQYRPNSTATVMRVDPNTLEPTPILHAGDHEGGIIHDPQTNTITTLNWGSRNASRWSLAQLPLYDPSTFVRPLTTIRNPSYFNDYQDCKFLGHLTPFANYPTSPLMLCSGFSSITSGDTSFSLGGIAIIDVDTMVPLFEVPITIQSELGKVMTQNPVDFSVEDGKLRFYWLPDQVNTTLYIYEAQPGMSV</sequence>